<gene>
    <name evidence="1" type="ORF">SAMN00777080_4629</name>
</gene>
<reference evidence="2" key="1">
    <citation type="submission" date="2017-04" db="EMBL/GenBank/DDBJ databases">
        <authorList>
            <person name="Varghese N."/>
            <person name="Submissions S."/>
        </authorList>
    </citation>
    <scope>NUCLEOTIDE SEQUENCE [LARGE SCALE GENOMIC DNA]</scope>
    <source>
        <strain evidence="2">DSM 16537</strain>
    </source>
</reference>
<dbReference type="EMBL" id="LT838813">
    <property type="protein sequence ID" value="SMD45956.1"/>
    <property type="molecule type" value="Genomic_DNA"/>
</dbReference>
<sequence length="303" mass="34720">MVFLGCVEKQDEAKNWANHIPFDSNFSISEMESSTSFSLKGEAKGFPEINQASGLAYSRKNPGFLWTHQDKNFDNSLFLINASNGEIAATYKILGTENRDWEDIEIALGPISGLDYLYLGDIGDNDQIYDSYVIYRFEEPKFEENHQGKIIELELPFDKITFRYPNKSYDVEALMVDPITKDIYLATKRELRSQLFVLPFPQNLEKELTAIKAGTFSFRIVTAGTVSREGDKAIMKNYNQIFYWERKSGQTFVEMLAEKPFLLPYDPKEEQGEAICFDPAGGYFTLSELANGIRPQLYHYSKN</sequence>
<keyword evidence="2" id="KW-1185">Reference proteome</keyword>
<accession>A0A1W2HBH1</accession>
<organism evidence="1 2">
    <name type="scientific">Aquiflexum balticum DSM 16537</name>
    <dbReference type="NCBI Taxonomy" id="758820"/>
    <lineage>
        <taxon>Bacteria</taxon>
        <taxon>Pseudomonadati</taxon>
        <taxon>Bacteroidota</taxon>
        <taxon>Cytophagia</taxon>
        <taxon>Cytophagales</taxon>
        <taxon>Cyclobacteriaceae</taxon>
        <taxon>Aquiflexum</taxon>
    </lineage>
</organism>
<name>A0A1W2HBH1_9BACT</name>
<dbReference type="STRING" id="758820.SAMN00777080_4629"/>
<protein>
    <submittedName>
        <fullName evidence="1">Uncharacterized protein</fullName>
    </submittedName>
</protein>
<evidence type="ECO:0000313" key="2">
    <source>
        <dbReference type="Proteomes" id="UP000192333"/>
    </source>
</evidence>
<evidence type="ECO:0000313" key="1">
    <source>
        <dbReference type="EMBL" id="SMD45956.1"/>
    </source>
</evidence>
<dbReference type="Proteomes" id="UP000192333">
    <property type="component" value="Chromosome I"/>
</dbReference>
<dbReference type="AlphaFoldDB" id="A0A1W2HBH1"/>
<proteinExistence type="predicted"/>